<name>A0A2P2CCL9_9ZZZZ</name>
<feature type="transmembrane region" description="Helical" evidence="1">
    <location>
        <begin position="99"/>
        <end position="120"/>
    </location>
</feature>
<feature type="transmembrane region" description="Helical" evidence="1">
    <location>
        <begin position="57"/>
        <end position="79"/>
    </location>
</feature>
<feature type="transmembrane region" description="Helical" evidence="1">
    <location>
        <begin position="132"/>
        <end position="155"/>
    </location>
</feature>
<feature type="transmembrane region" description="Helical" evidence="1">
    <location>
        <begin position="161"/>
        <end position="187"/>
    </location>
</feature>
<gene>
    <name evidence="2" type="ORF">NOCA1190068</name>
</gene>
<accession>A0A2P2CCL9</accession>
<evidence type="ECO:0000313" key="2">
    <source>
        <dbReference type="EMBL" id="CUR59736.1"/>
    </source>
</evidence>
<dbReference type="InterPro" id="IPR045382">
    <property type="entry name" value="DUF6529"/>
</dbReference>
<keyword evidence="1" id="KW-0812">Transmembrane</keyword>
<dbReference type="AlphaFoldDB" id="A0A2P2CCL9"/>
<reference evidence="2" key="1">
    <citation type="submission" date="2015-08" db="EMBL/GenBank/DDBJ databases">
        <authorList>
            <person name="Babu N.S."/>
            <person name="Beckwith C.J."/>
            <person name="Beseler K.G."/>
            <person name="Brison A."/>
            <person name="Carone J.V."/>
            <person name="Caskin T.P."/>
            <person name="Diamond M."/>
            <person name="Durham M.E."/>
            <person name="Foxe J.M."/>
            <person name="Go M."/>
            <person name="Henderson B.A."/>
            <person name="Jones I.B."/>
            <person name="McGettigan J.A."/>
            <person name="Micheletti S.J."/>
            <person name="Nasrallah M.E."/>
            <person name="Ortiz D."/>
            <person name="Piller C.R."/>
            <person name="Privatt S.R."/>
            <person name="Schneider S.L."/>
            <person name="Sharp S."/>
            <person name="Smith T.C."/>
            <person name="Stanton J.D."/>
            <person name="Ullery H.E."/>
            <person name="Wilson R.J."/>
            <person name="Serrano M.G."/>
            <person name="Buck G."/>
            <person name="Lee V."/>
            <person name="Wang Y."/>
            <person name="Carvalho R."/>
            <person name="Voegtly L."/>
            <person name="Shi R."/>
            <person name="Duckworth R."/>
            <person name="Johnson A."/>
            <person name="Loviza R."/>
            <person name="Walstead R."/>
            <person name="Shah Z."/>
            <person name="Kiflezghi M."/>
            <person name="Wade K."/>
            <person name="Ball S.L."/>
            <person name="Bradley K.W."/>
            <person name="Asai D.J."/>
            <person name="Bowman C.A."/>
            <person name="Russell D.A."/>
            <person name="Pope W.H."/>
            <person name="Jacobs-Sera D."/>
            <person name="Hendrix R.W."/>
            <person name="Hatfull G.F."/>
        </authorList>
    </citation>
    <scope>NUCLEOTIDE SEQUENCE</scope>
</reference>
<evidence type="ECO:0000256" key="1">
    <source>
        <dbReference type="SAM" id="Phobius"/>
    </source>
</evidence>
<feature type="transmembrane region" description="Helical" evidence="1">
    <location>
        <begin position="17"/>
        <end position="36"/>
    </location>
</feature>
<dbReference type="EMBL" id="CZKB01000011">
    <property type="protein sequence ID" value="CUR59736.1"/>
    <property type="molecule type" value="Genomic_DNA"/>
</dbReference>
<sequence length="197" mass="20512">MADHAAPPGPRSLSVPLGAFTAGAVVAVLLGVLGRVHDPTLDQTTDLGFRTVIEMKVVLSTVIGVLVLLQLLSALWLYGWIGGRAPTWLGTAHRVSGTLALLLAVFVGYSCLWALGLEVGTLHIGEAVPLRAVVHGVLGCAVFGAVVVKLVAVRARRAPGWFLPVAGGLLLTLLVAVVLTSAGWYVAERGWLSHGGY</sequence>
<organism evidence="2">
    <name type="scientific">metagenome</name>
    <dbReference type="NCBI Taxonomy" id="256318"/>
    <lineage>
        <taxon>unclassified sequences</taxon>
        <taxon>metagenomes</taxon>
    </lineage>
</organism>
<protein>
    <submittedName>
        <fullName evidence="2">Uncharacterized protein</fullName>
    </submittedName>
</protein>
<dbReference type="Pfam" id="PF20139">
    <property type="entry name" value="DUF6529"/>
    <property type="match status" value="1"/>
</dbReference>
<proteinExistence type="predicted"/>
<keyword evidence="1" id="KW-1133">Transmembrane helix</keyword>
<keyword evidence="1" id="KW-0472">Membrane</keyword>